<dbReference type="InterPro" id="IPR000608">
    <property type="entry name" value="UBC"/>
</dbReference>
<accession>A0A9P3UQH7</accession>
<dbReference type="PANTHER" id="PTHR24067">
    <property type="entry name" value="UBIQUITIN-CONJUGATING ENZYME E2"/>
    <property type="match status" value="1"/>
</dbReference>
<dbReference type="PROSITE" id="PS50127">
    <property type="entry name" value="UBC_2"/>
    <property type="match status" value="1"/>
</dbReference>
<keyword evidence="2" id="KW-0833">Ubl conjugation pathway</keyword>
<dbReference type="OrthoDB" id="10069349at2759"/>
<dbReference type="InterPro" id="IPR023313">
    <property type="entry name" value="UBQ-conjugating_AS"/>
</dbReference>
<dbReference type="InterPro" id="IPR036465">
    <property type="entry name" value="vWFA_dom_sf"/>
</dbReference>
<dbReference type="InterPro" id="IPR002035">
    <property type="entry name" value="VWF_A"/>
</dbReference>
<dbReference type="GO" id="GO:0016740">
    <property type="term" value="F:transferase activity"/>
    <property type="evidence" value="ECO:0007669"/>
    <property type="project" value="UniProtKB-KW"/>
</dbReference>
<evidence type="ECO:0000256" key="3">
    <source>
        <dbReference type="PROSITE-ProRule" id="PRU10133"/>
    </source>
</evidence>
<dbReference type="Gene3D" id="3.10.110.10">
    <property type="entry name" value="Ubiquitin Conjugating Enzyme"/>
    <property type="match status" value="1"/>
</dbReference>
<feature type="active site" description="Glycyl thioester intermediate" evidence="3">
    <location>
        <position position="1524"/>
    </location>
</feature>
<evidence type="ECO:0008006" key="9">
    <source>
        <dbReference type="Google" id="ProtNLM"/>
    </source>
</evidence>
<keyword evidence="8" id="KW-1185">Reference proteome</keyword>
<evidence type="ECO:0000259" key="5">
    <source>
        <dbReference type="PROSITE" id="PS50127"/>
    </source>
</evidence>
<evidence type="ECO:0000256" key="2">
    <source>
        <dbReference type="ARBA" id="ARBA00022786"/>
    </source>
</evidence>
<dbReference type="Pfam" id="PF00179">
    <property type="entry name" value="UQ_con"/>
    <property type="match status" value="1"/>
</dbReference>
<dbReference type="Proteomes" id="UP001063166">
    <property type="component" value="Unassembled WGS sequence"/>
</dbReference>
<reference evidence="7" key="1">
    <citation type="submission" date="2022-07" db="EMBL/GenBank/DDBJ databases">
        <title>The genome of Lyophyllum shimeji provides insight into the initial evolution of ectomycorrhizal fungal genome.</title>
        <authorList>
            <person name="Kobayashi Y."/>
            <person name="Shibata T."/>
            <person name="Hirakawa H."/>
            <person name="Shigenobu S."/>
            <person name="Nishiyama T."/>
            <person name="Yamada A."/>
            <person name="Hasebe M."/>
            <person name="Kawaguchi M."/>
        </authorList>
    </citation>
    <scope>NUCLEOTIDE SEQUENCE</scope>
    <source>
        <strain evidence="7">AT787</strain>
    </source>
</reference>
<evidence type="ECO:0000313" key="8">
    <source>
        <dbReference type="Proteomes" id="UP001063166"/>
    </source>
</evidence>
<dbReference type="PROSITE" id="PS00183">
    <property type="entry name" value="UBC_1"/>
    <property type="match status" value="1"/>
</dbReference>
<evidence type="ECO:0000256" key="4">
    <source>
        <dbReference type="SAM" id="MobiDB-lite"/>
    </source>
</evidence>
<protein>
    <recommendedName>
        <fullName evidence="9">UBC core domain-containing protein</fullName>
    </recommendedName>
</protein>
<feature type="compositionally biased region" description="Low complexity" evidence="4">
    <location>
        <begin position="89"/>
        <end position="107"/>
    </location>
</feature>
<feature type="region of interest" description="Disordered" evidence="4">
    <location>
        <begin position="76"/>
        <end position="143"/>
    </location>
</feature>
<dbReference type="Pfam" id="PF13519">
    <property type="entry name" value="VWA_2"/>
    <property type="match status" value="1"/>
</dbReference>
<organism evidence="7 8">
    <name type="scientific">Lyophyllum shimeji</name>
    <name type="common">Hon-shimeji</name>
    <name type="synonym">Tricholoma shimeji</name>
    <dbReference type="NCBI Taxonomy" id="47721"/>
    <lineage>
        <taxon>Eukaryota</taxon>
        <taxon>Fungi</taxon>
        <taxon>Dikarya</taxon>
        <taxon>Basidiomycota</taxon>
        <taxon>Agaricomycotina</taxon>
        <taxon>Agaricomycetes</taxon>
        <taxon>Agaricomycetidae</taxon>
        <taxon>Agaricales</taxon>
        <taxon>Tricholomatineae</taxon>
        <taxon>Lyophyllaceae</taxon>
        <taxon>Lyophyllum</taxon>
    </lineage>
</organism>
<dbReference type="EMBL" id="BRPK01000006">
    <property type="protein sequence ID" value="GLB39236.1"/>
    <property type="molecule type" value="Genomic_DNA"/>
</dbReference>
<dbReference type="PROSITE" id="PS50234">
    <property type="entry name" value="VWFA"/>
    <property type="match status" value="1"/>
</dbReference>
<comment type="caution">
    <text evidence="7">The sequence shown here is derived from an EMBL/GenBank/DDBJ whole genome shotgun (WGS) entry which is preliminary data.</text>
</comment>
<dbReference type="SUPFAM" id="SSF54495">
    <property type="entry name" value="UBC-like"/>
    <property type="match status" value="1"/>
</dbReference>
<dbReference type="Gene3D" id="3.40.50.410">
    <property type="entry name" value="von Willebrand factor, type A domain"/>
    <property type="match status" value="1"/>
</dbReference>
<feature type="domain" description="UBC core" evidence="5">
    <location>
        <begin position="1437"/>
        <end position="1586"/>
    </location>
</feature>
<proteinExistence type="predicted"/>
<sequence>MSPKRRILVVFKREGSKDLKLAVSIDGGATNSALAHEIAETVGEQAVRLEVGDGFELRGQDAVDVILDSDVVTARPHNTQTAVTGPTNSPDSSPSQIAAPQPSVPASNEPSTKRSTPPPSYRSLPPTKPMGQAEGEERKEPARFQIRLVTADLARAYAKETLTESTEPTNGMLAFDAEFVSGNTTVSALRREAARMFGWISDDDALDDGPCDHATTSSCSCAIAREVEQHGLFSTLHCRFTVDGTKCSNDGCPYSHAQLLTGAVRGIREPYCSVCTDALAQLCPSCLEKAQESDIKPDSIMHCPVVQNAGCGHVHHAHCLGPRKDSSPVGCPSGCSLMNVHREAIPFDHHLPSIILVWDGDKIDRIPIPLIYLPASGTLSRLTSDVVFNLVEEFLAARFSQLGGLSLRIHARDPATETVSFTWTTLVSALYPKAHCGRGLGTFASISTLHNCRSDDLCGNATVTLYVVKRTCYDPEHTPAHRAVGVSKQSTYLLGPAWQPSTPQTNRGMAALLSSLFVLSHIISKKGIASENTVLAALYGITRFPPAVRALGLLLLNATLQPQEKAALSEALFRSLKDFASTAPVPVAINPARRFETARIFLGHILTVKATETTRFRILESFSLVCSLSQKRLVDPVLLDSCAVVDRTAALHFIPGGVLYRPQYAVEERSVADLSQSELRQVLAQTSEFFGSEIYALRLHDIWPLTRPRSLERAGSNFSNAIRETNETDLIARGPLELKSPAVVPPQIVLDEEGYLAVFTGRGCGTNRDVNFFRPTVGGDTEVDVNAVEFALQKIIESRQLEGTWEIDRFGGIPAKARTPDEAIVLCLDLSQSMNEKSAVGGSGSTGGSTPTFNYDAEASKAVTDVVKNYTAAAVLLGGRDFVKEQHESCHLAWKSLIEGELSSNEVITHLGTIARREVLRIHSEGIGFSNRRRLVLFACFASAVDSQRSIMLRFFEDFLRDFQRTPTVGAAPYDVPRNLVDPTTGDLTTVPASSLSRWSFSFTSNTQTWRAQWVEGRDLLNELNSNGPYADTITVTLNHNGTVSSWKLPAQAPTRTLYSLANRATHARYSSFTVRMSISKTEINDSTTLPIGSTDLGNGGTIELSRLVPHSRKLHEIVVTFPGSDETQTFLLPADAPVLALISRILTPNGDRLSEIQLWHGLWDAGDGHQFGTSVEIDSRVGGYPTLACDWWQGTPQGSLAVREESRSLSRLELMKVLFNNFLNRASSFDTSVSLVLGLVIFSDQARITQQLTAVFENFRLQLDAVEARGDTAMYDALDLARSCLVAYGRDLSHLRRRIVVVSDGEDTSSKCGIDEVGFALQRDNIIVDSIQVGQTHSRVLHAFSAATGGYRFFPKTSLGDALSIFDLETMMYSAERPPRLKAQGGMSRSLYTLSLHAFPIDIVTIDRYPQRAPHPRLQEPVRDVKKATVPAPSNDRTKRIMRELTALVTDPHPQIDVYVNDEDMSFLKVVIQAPDDIDQCPYKGGCFLLTCDLPAEYPRDPPEIRFVTFILHPNVSKQGKVCIAELGRLWASDITLKEIFTQIYGLLLEPDLDNPLEIQASLKYYDDDGTFAHAAAIAVEEHASKPRSEWRKELEV</sequence>
<dbReference type="InterPro" id="IPR050113">
    <property type="entry name" value="Ub_conjugating_enzyme"/>
</dbReference>
<dbReference type="InterPro" id="IPR016135">
    <property type="entry name" value="UBQ-conjugating_enzyme/RWD"/>
</dbReference>
<feature type="domain" description="VWFA" evidence="6">
    <location>
        <begin position="1199"/>
        <end position="1373"/>
    </location>
</feature>
<gene>
    <name evidence="7" type="ORF">LshimejAT787_0603980</name>
</gene>
<evidence type="ECO:0000256" key="1">
    <source>
        <dbReference type="ARBA" id="ARBA00022679"/>
    </source>
</evidence>
<feature type="compositionally biased region" description="Polar residues" evidence="4">
    <location>
        <begin position="76"/>
        <end position="88"/>
    </location>
</feature>
<dbReference type="CDD" id="cd00198">
    <property type="entry name" value="vWFA"/>
    <property type="match status" value="1"/>
</dbReference>
<evidence type="ECO:0000259" key="6">
    <source>
        <dbReference type="PROSITE" id="PS50234"/>
    </source>
</evidence>
<dbReference type="SMART" id="SM00212">
    <property type="entry name" value="UBCc"/>
    <property type="match status" value="1"/>
</dbReference>
<name>A0A9P3UQH7_LYOSH</name>
<evidence type="ECO:0000313" key="7">
    <source>
        <dbReference type="EMBL" id="GLB39236.1"/>
    </source>
</evidence>
<dbReference type="SUPFAM" id="SSF53300">
    <property type="entry name" value="vWA-like"/>
    <property type="match status" value="1"/>
</dbReference>
<keyword evidence="1" id="KW-0808">Transferase</keyword>